<organism evidence="1 2">
    <name type="scientific">Paraburkholderia steynii</name>
    <dbReference type="NCBI Taxonomy" id="1245441"/>
    <lineage>
        <taxon>Bacteria</taxon>
        <taxon>Pseudomonadati</taxon>
        <taxon>Pseudomonadota</taxon>
        <taxon>Betaproteobacteria</taxon>
        <taxon>Burkholderiales</taxon>
        <taxon>Burkholderiaceae</taxon>
        <taxon>Paraburkholderia</taxon>
    </lineage>
</organism>
<dbReference type="EMBL" id="MWML01000065">
    <property type="protein sequence ID" value="TCG07444.1"/>
    <property type="molecule type" value="Genomic_DNA"/>
</dbReference>
<dbReference type="AlphaFoldDB" id="A0A4R0XBB9"/>
<proteinExistence type="predicted"/>
<sequence>MATFSTGTAESAVNQVLNQRTCKRQQMRWSPIGAHLLAQVRCAVINGDLVQRLARYEPPWKPLSREAVEFLEQFGLASQ</sequence>
<evidence type="ECO:0000313" key="2">
    <source>
        <dbReference type="Proteomes" id="UP000294200"/>
    </source>
</evidence>
<evidence type="ECO:0000313" key="1">
    <source>
        <dbReference type="EMBL" id="TCG07444.1"/>
    </source>
</evidence>
<gene>
    <name evidence="1" type="ORF">BZM27_19040</name>
</gene>
<dbReference type="Proteomes" id="UP000294200">
    <property type="component" value="Unassembled WGS sequence"/>
</dbReference>
<comment type="caution">
    <text evidence="1">The sequence shown here is derived from an EMBL/GenBank/DDBJ whole genome shotgun (WGS) entry which is preliminary data.</text>
</comment>
<protein>
    <submittedName>
        <fullName evidence="1">Uncharacterized protein</fullName>
    </submittedName>
</protein>
<reference evidence="1 2" key="1">
    <citation type="submission" date="2017-02" db="EMBL/GenBank/DDBJ databases">
        <title>Paraburkholderia sophoroidis sp. nov. and Paraburkholderia steynii sp. nov. rhizobial symbionts of the fynbos legume Hypocalyptus sophoroides.</title>
        <authorList>
            <person name="Steenkamp E.T."/>
            <person name="Beukes C.W."/>
            <person name="Van Zyl E."/>
            <person name="Avontuur J."/>
            <person name="Chan W.Y."/>
            <person name="Hassen A."/>
            <person name="Palmer M."/>
            <person name="Mthombeni L."/>
            <person name="Phalane F."/>
            <person name="Sereme K."/>
            <person name="Venter S.N."/>
        </authorList>
    </citation>
    <scope>NUCLEOTIDE SEQUENCE [LARGE SCALE GENOMIC DNA]</scope>
    <source>
        <strain evidence="1 2">HC1.1ba</strain>
    </source>
</reference>
<keyword evidence="2" id="KW-1185">Reference proteome</keyword>
<name>A0A4R0XBB9_9BURK</name>
<accession>A0A4R0XBB9</accession>